<feature type="domain" description="RNA polymerase sigma-70 region 2" evidence="7">
    <location>
        <begin position="2"/>
        <end position="63"/>
    </location>
</feature>
<dbReference type="CDD" id="cd06171">
    <property type="entry name" value="Sigma70_r4"/>
    <property type="match status" value="1"/>
</dbReference>
<dbReference type="InterPro" id="IPR000838">
    <property type="entry name" value="RNA_pol_sigma70_ECF_CS"/>
</dbReference>
<evidence type="ECO:0000256" key="3">
    <source>
        <dbReference type="ARBA" id="ARBA00023082"/>
    </source>
</evidence>
<evidence type="ECO:0000259" key="7">
    <source>
        <dbReference type="Pfam" id="PF04542"/>
    </source>
</evidence>
<evidence type="ECO:0000256" key="4">
    <source>
        <dbReference type="ARBA" id="ARBA00023125"/>
    </source>
</evidence>
<dbReference type="InterPro" id="IPR036388">
    <property type="entry name" value="WH-like_DNA-bd_sf"/>
</dbReference>
<comment type="similarity">
    <text evidence="1 6">Belongs to the sigma-70 factor family. ECF subfamily.</text>
</comment>
<dbReference type="Gene3D" id="1.10.1740.10">
    <property type="match status" value="1"/>
</dbReference>
<gene>
    <name evidence="9" type="primary">ecfG_3</name>
    <name evidence="9" type="ORF">OCOJLMKI_3335</name>
</gene>
<dbReference type="InterPro" id="IPR014284">
    <property type="entry name" value="RNA_pol_sigma-70_dom"/>
</dbReference>
<evidence type="ECO:0000259" key="8">
    <source>
        <dbReference type="Pfam" id="PF08281"/>
    </source>
</evidence>
<dbReference type="Pfam" id="PF08281">
    <property type="entry name" value="Sigma70_r4_2"/>
    <property type="match status" value="1"/>
</dbReference>
<dbReference type="InterPro" id="IPR013249">
    <property type="entry name" value="RNA_pol_sigma70_r4_t2"/>
</dbReference>
<organism evidence="9 10">
    <name type="scientific">Methylobacterium iners</name>
    <dbReference type="NCBI Taxonomy" id="418707"/>
    <lineage>
        <taxon>Bacteria</taxon>
        <taxon>Pseudomonadati</taxon>
        <taxon>Pseudomonadota</taxon>
        <taxon>Alphaproteobacteria</taxon>
        <taxon>Hyphomicrobiales</taxon>
        <taxon>Methylobacteriaceae</taxon>
        <taxon>Methylobacterium</taxon>
    </lineage>
</organism>
<dbReference type="PANTHER" id="PTHR43133">
    <property type="entry name" value="RNA POLYMERASE ECF-TYPE SIGMA FACTO"/>
    <property type="match status" value="1"/>
</dbReference>
<dbReference type="NCBIfam" id="TIGR02937">
    <property type="entry name" value="sigma70-ECF"/>
    <property type="match status" value="1"/>
</dbReference>
<dbReference type="InterPro" id="IPR039425">
    <property type="entry name" value="RNA_pol_sigma-70-like"/>
</dbReference>
<comment type="caution">
    <text evidence="9">The sequence shown here is derived from an EMBL/GenBank/DDBJ whole genome shotgun (WGS) entry which is preliminary data.</text>
</comment>
<evidence type="ECO:0000256" key="1">
    <source>
        <dbReference type="ARBA" id="ARBA00010641"/>
    </source>
</evidence>
<sequence>MPSLRAFALSLTRNHTRADDLVQETLLRAWRSRESFQAGTRLNAWLFMIMRNAFYSDHRKRKWEFEDVDGEAAARLSTAPSQGDKLDLQDMLAALQQLSEEQREAIVLICLNSMSYEEAAAVMACKLGTLKSRVSRGRERLAELLSYTAAELGNDGLMLAVTTEPATMDTRAAPPAP</sequence>
<dbReference type="Proteomes" id="UP001055125">
    <property type="component" value="Unassembled WGS sequence"/>
</dbReference>
<dbReference type="PROSITE" id="PS01063">
    <property type="entry name" value="SIGMA70_ECF"/>
    <property type="match status" value="1"/>
</dbReference>
<accession>A0ABQ4S2W8</accession>
<dbReference type="InterPro" id="IPR013325">
    <property type="entry name" value="RNA_pol_sigma_r2"/>
</dbReference>
<reference evidence="9" key="1">
    <citation type="journal article" date="2021" name="Front. Microbiol.">
        <title>Comprehensive Comparative Genomics and Phenotyping of Methylobacterium Species.</title>
        <authorList>
            <person name="Alessa O."/>
            <person name="Ogura Y."/>
            <person name="Fujitani Y."/>
            <person name="Takami H."/>
            <person name="Hayashi T."/>
            <person name="Sahin N."/>
            <person name="Tani A."/>
        </authorList>
    </citation>
    <scope>NUCLEOTIDE SEQUENCE</scope>
    <source>
        <strain evidence="9">DSM 19015</strain>
    </source>
</reference>
<dbReference type="InterPro" id="IPR013324">
    <property type="entry name" value="RNA_pol_sigma_r3/r4-like"/>
</dbReference>
<evidence type="ECO:0000256" key="6">
    <source>
        <dbReference type="RuleBase" id="RU000716"/>
    </source>
</evidence>
<feature type="domain" description="RNA polymerase sigma factor 70 region 4 type 2" evidence="8">
    <location>
        <begin position="89"/>
        <end position="141"/>
    </location>
</feature>
<keyword evidence="3 6" id="KW-0731">Sigma factor</keyword>
<protein>
    <recommendedName>
        <fullName evidence="6">RNA polymerase sigma factor</fullName>
    </recommendedName>
</protein>
<keyword evidence="2 6" id="KW-0805">Transcription regulation</keyword>
<keyword evidence="5 6" id="KW-0804">Transcription</keyword>
<keyword evidence="4 6" id="KW-0238">DNA-binding</keyword>
<dbReference type="Pfam" id="PF04542">
    <property type="entry name" value="Sigma70_r2"/>
    <property type="match status" value="1"/>
</dbReference>
<evidence type="ECO:0000313" key="9">
    <source>
        <dbReference type="EMBL" id="GJD96117.1"/>
    </source>
</evidence>
<proteinExistence type="inferred from homology"/>
<keyword evidence="10" id="KW-1185">Reference proteome</keyword>
<dbReference type="PANTHER" id="PTHR43133:SF25">
    <property type="entry name" value="RNA POLYMERASE SIGMA FACTOR RFAY-RELATED"/>
    <property type="match status" value="1"/>
</dbReference>
<evidence type="ECO:0000256" key="2">
    <source>
        <dbReference type="ARBA" id="ARBA00023015"/>
    </source>
</evidence>
<evidence type="ECO:0000256" key="5">
    <source>
        <dbReference type="ARBA" id="ARBA00023163"/>
    </source>
</evidence>
<name>A0ABQ4S2W8_9HYPH</name>
<dbReference type="Gene3D" id="1.10.10.10">
    <property type="entry name" value="Winged helix-like DNA-binding domain superfamily/Winged helix DNA-binding domain"/>
    <property type="match status" value="1"/>
</dbReference>
<dbReference type="InterPro" id="IPR007627">
    <property type="entry name" value="RNA_pol_sigma70_r2"/>
</dbReference>
<dbReference type="EMBL" id="BPQP01000055">
    <property type="protein sequence ID" value="GJD96117.1"/>
    <property type="molecule type" value="Genomic_DNA"/>
</dbReference>
<dbReference type="SUPFAM" id="SSF88659">
    <property type="entry name" value="Sigma3 and sigma4 domains of RNA polymerase sigma factors"/>
    <property type="match status" value="1"/>
</dbReference>
<reference evidence="9" key="2">
    <citation type="submission" date="2021-08" db="EMBL/GenBank/DDBJ databases">
        <authorList>
            <person name="Tani A."/>
            <person name="Ola A."/>
            <person name="Ogura Y."/>
            <person name="Katsura K."/>
            <person name="Hayashi T."/>
        </authorList>
    </citation>
    <scope>NUCLEOTIDE SEQUENCE</scope>
    <source>
        <strain evidence="9">DSM 19015</strain>
    </source>
</reference>
<dbReference type="SUPFAM" id="SSF88946">
    <property type="entry name" value="Sigma2 domain of RNA polymerase sigma factors"/>
    <property type="match status" value="1"/>
</dbReference>
<evidence type="ECO:0000313" key="10">
    <source>
        <dbReference type="Proteomes" id="UP001055125"/>
    </source>
</evidence>